<dbReference type="InterPro" id="IPR036291">
    <property type="entry name" value="NAD(P)-bd_dom_sf"/>
</dbReference>
<evidence type="ECO:0008006" key="5">
    <source>
        <dbReference type="Google" id="ProtNLM"/>
    </source>
</evidence>
<protein>
    <recommendedName>
        <fullName evidence="5">Myb-like domain-containing protein</fullName>
    </recommendedName>
</protein>
<accession>A0A8A3WUK8</accession>
<dbReference type="InterPro" id="IPR050560">
    <property type="entry name" value="MYB_TF"/>
</dbReference>
<dbReference type="Gene3D" id="3.40.50.720">
    <property type="entry name" value="NAD(P)-binding Rossmann-like Domain"/>
    <property type="match status" value="1"/>
</dbReference>
<feature type="domain" description="HTH myb-type" evidence="3">
    <location>
        <begin position="59"/>
        <end position="113"/>
    </location>
</feature>
<dbReference type="Pfam" id="PF00249">
    <property type="entry name" value="Myb_DNA-binding"/>
    <property type="match status" value="3"/>
</dbReference>
<dbReference type="EMBL" id="MN970214">
    <property type="protein sequence ID" value="QTA73106.1"/>
    <property type="molecule type" value="Genomic_DNA"/>
</dbReference>
<dbReference type="Gene3D" id="1.10.10.60">
    <property type="entry name" value="Homeodomain-like"/>
    <property type="match status" value="3"/>
</dbReference>
<feature type="domain" description="Myb-like" evidence="2">
    <location>
        <begin position="110"/>
        <end position="161"/>
    </location>
</feature>
<dbReference type="InterPro" id="IPR009057">
    <property type="entry name" value="Homeodomain-like_sf"/>
</dbReference>
<dbReference type="GO" id="GO:0005634">
    <property type="term" value="C:nucleus"/>
    <property type="evidence" value="ECO:0007669"/>
    <property type="project" value="TreeGrafter"/>
</dbReference>
<dbReference type="GO" id="GO:0000978">
    <property type="term" value="F:RNA polymerase II cis-regulatory region sequence-specific DNA binding"/>
    <property type="evidence" value="ECO:0007669"/>
    <property type="project" value="TreeGrafter"/>
</dbReference>
<evidence type="ECO:0000256" key="1">
    <source>
        <dbReference type="SAM" id="MobiDB-lite"/>
    </source>
</evidence>
<sequence>MDVRRKWSPGEDALLVEAYRIQASRPTGKGGTVNWHEVAKRVPGRDNKDCRKRYYNEHDGAVKKGTWSKSEDVRLEGLVREHGTQWAVVARRMETRSADQCSKRWNHSLKPELKRRPWDEQEDLLLMQAVLAHGHRWREVQCTHFPSRSANDVKNQHTILVRRGVQPAEEQCGCVVGGTASTESSEEPSPRAWEPTPQSIPDESGLLTMPGDQGIVWGGPELESLGDDALFSMLSSTSVNDANMGYGMWGGVSGGPPAGEAVDMQEAVVQMQADVNAASTQRMTITVEDAEPETLTQVMDVLMRETNAGEKQQRDSSRTTAEEIKQQLNLEITMPNVLILGGSGYLGTAIAQALLRSGGYAVWGTARTAAKAAQLRAIEVSPVESVDLANPQTLAQAIDTYHIDAVIDASSAYEQAAGVLEAVVTAAKARADTLANDKAIGPKLAFVYTSGSWVHGSPSRRVSDLTPPGTSIAPGKPATAVAWRPAHEQAILAARNVLDVAILRPAAIYGRGSWVWGTWWGPLLAAAQSGSKDAIQIPADKAARTGAVHVDDLADAYVGALDRIQGQLGSWPVFDIATENLSVVDLLEAAKTVLGVEAELQYAGTMGSAFLEALSLVANTDSSRAKQVLGWSPKKVDLVPNTAVYVNAWKATEALKSKD</sequence>
<feature type="domain" description="Myb-like" evidence="2">
    <location>
        <begin position="59"/>
        <end position="109"/>
    </location>
</feature>
<dbReference type="PANTHER" id="PTHR45614:SF199">
    <property type="entry name" value="MYB-LIKE TRANSCRIPTION FACTOR (EUROFUNG)-RELATED"/>
    <property type="match status" value="1"/>
</dbReference>
<dbReference type="InterPro" id="IPR017930">
    <property type="entry name" value="Myb_dom"/>
</dbReference>
<feature type="domain" description="HTH myb-type" evidence="3">
    <location>
        <begin position="114"/>
        <end position="165"/>
    </location>
</feature>
<dbReference type="SUPFAM" id="SSF46689">
    <property type="entry name" value="Homeodomain-like"/>
    <property type="match status" value="2"/>
</dbReference>
<dbReference type="CDD" id="cd00167">
    <property type="entry name" value="SANT"/>
    <property type="match status" value="3"/>
</dbReference>
<dbReference type="AlphaFoldDB" id="A0A8A3WUK8"/>
<dbReference type="GO" id="GO:0000981">
    <property type="term" value="F:DNA-binding transcription factor activity, RNA polymerase II-specific"/>
    <property type="evidence" value="ECO:0007669"/>
    <property type="project" value="TreeGrafter"/>
</dbReference>
<evidence type="ECO:0000313" key="4">
    <source>
        <dbReference type="EMBL" id="QTA73106.1"/>
    </source>
</evidence>
<dbReference type="PROSITE" id="PS51294">
    <property type="entry name" value="HTH_MYB"/>
    <property type="match status" value="3"/>
</dbReference>
<name>A0A8A3WUK8_EPING</name>
<feature type="domain" description="HTH myb-type" evidence="3">
    <location>
        <begin position="1"/>
        <end position="56"/>
    </location>
</feature>
<dbReference type="PROSITE" id="PS50090">
    <property type="entry name" value="MYB_LIKE"/>
    <property type="match status" value="3"/>
</dbReference>
<proteinExistence type="predicted"/>
<evidence type="ECO:0000259" key="2">
    <source>
        <dbReference type="PROSITE" id="PS50090"/>
    </source>
</evidence>
<dbReference type="SUPFAM" id="SSF51735">
    <property type="entry name" value="NAD(P)-binding Rossmann-fold domains"/>
    <property type="match status" value="1"/>
</dbReference>
<dbReference type="Pfam" id="PF01370">
    <property type="entry name" value="Epimerase"/>
    <property type="match status" value="1"/>
</dbReference>
<dbReference type="InterPro" id="IPR001005">
    <property type="entry name" value="SANT/Myb"/>
</dbReference>
<dbReference type="PANTHER" id="PTHR45614">
    <property type="entry name" value="MYB PROTEIN-RELATED"/>
    <property type="match status" value="1"/>
</dbReference>
<dbReference type="SMART" id="SM00717">
    <property type="entry name" value="SANT"/>
    <property type="match status" value="3"/>
</dbReference>
<evidence type="ECO:0000259" key="3">
    <source>
        <dbReference type="PROSITE" id="PS51294"/>
    </source>
</evidence>
<dbReference type="InterPro" id="IPR001509">
    <property type="entry name" value="Epimerase_deHydtase"/>
</dbReference>
<feature type="domain" description="Myb-like" evidence="2">
    <location>
        <begin position="4"/>
        <end position="58"/>
    </location>
</feature>
<dbReference type="GO" id="GO:0000278">
    <property type="term" value="P:mitotic cell cycle"/>
    <property type="evidence" value="ECO:0007669"/>
    <property type="project" value="TreeGrafter"/>
</dbReference>
<dbReference type="GO" id="GO:0045944">
    <property type="term" value="P:positive regulation of transcription by RNA polymerase II"/>
    <property type="evidence" value="ECO:0007669"/>
    <property type="project" value="TreeGrafter"/>
</dbReference>
<feature type="region of interest" description="Disordered" evidence="1">
    <location>
        <begin position="178"/>
        <end position="202"/>
    </location>
</feature>
<reference evidence="4" key="1">
    <citation type="submission" date="2020-01" db="EMBL/GenBank/DDBJ databases">
        <authorList>
            <person name="Liu X."/>
        </authorList>
    </citation>
    <scope>NUCLEOTIDE SEQUENCE</scope>
    <source>
        <strain evidence="4">40.3</strain>
    </source>
</reference>
<organism evidence="4">
    <name type="scientific">Epicoccum nigrum</name>
    <name type="common">Soil fungus</name>
    <name type="synonym">Epicoccum purpurascens</name>
    <dbReference type="NCBI Taxonomy" id="105696"/>
    <lineage>
        <taxon>Eukaryota</taxon>
        <taxon>Fungi</taxon>
        <taxon>Dikarya</taxon>
        <taxon>Ascomycota</taxon>
        <taxon>Pezizomycotina</taxon>
        <taxon>Dothideomycetes</taxon>
        <taxon>Pleosporomycetidae</taxon>
        <taxon>Pleosporales</taxon>
        <taxon>Pleosporineae</taxon>
        <taxon>Didymellaceae</taxon>
        <taxon>Epicoccum</taxon>
    </lineage>
</organism>